<accession>A0A9P4XFP9</accession>
<name>A0A9P4XFP9_9HYPO</name>
<gene>
    <name evidence="1" type="ORF">CFAM422_006355</name>
</gene>
<organism evidence="1 2">
    <name type="scientific">Trichoderma lentiforme</name>
    <dbReference type="NCBI Taxonomy" id="1567552"/>
    <lineage>
        <taxon>Eukaryota</taxon>
        <taxon>Fungi</taxon>
        <taxon>Dikarya</taxon>
        <taxon>Ascomycota</taxon>
        <taxon>Pezizomycotina</taxon>
        <taxon>Sordariomycetes</taxon>
        <taxon>Hypocreomycetidae</taxon>
        <taxon>Hypocreales</taxon>
        <taxon>Hypocreaceae</taxon>
        <taxon>Trichoderma</taxon>
    </lineage>
</organism>
<proteinExistence type="predicted"/>
<dbReference type="Proteomes" id="UP000801864">
    <property type="component" value="Unassembled WGS sequence"/>
</dbReference>
<comment type="caution">
    <text evidence="1">The sequence shown here is derived from an EMBL/GenBank/DDBJ whole genome shotgun (WGS) entry which is preliminary data.</text>
</comment>
<dbReference type="SUPFAM" id="SSF53254">
    <property type="entry name" value="Phosphoglycerate mutase-like"/>
    <property type="match status" value="1"/>
</dbReference>
<dbReference type="InterPro" id="IPR050275">
    <property type="entry name" value="PGM_Phosphatase"/>
</dbReference>
<dbReference type="AlphaFoldDB" id="A0A9P4XFP9"/>
<sequence length="248" mass="28203">MSPTIVLIRHAQALHNETHNHSPQDYSIPDPGLTDHGIKQCGQLRYNLFQRFSSYEGRIAVIASPMVRTLQTASLAADWLVERGVKIEADADWQELSAKPCDTGSPLSLLPLIKDNQTKHQFSSPCYDFSAIPSVWPDKTEDALAKSLFGYTRTAVLRRGRRCLEKLSKRPEDLIFVFSHSAFLRSGVSGWWYYNADYRIFTLDEKLELKIDESTLEGGMGWSWNKRAELGSEVPEDVTEEEIHEDKN</sequence>
<reference evidence="1 2" key="1">
    <citation type="submission" date="2018-06" db="EMBL/GenBank/DDBJ databases">
        <title>Genome analysis of cellulolytic fungus Trichoderma lentiforme CFAM-422.</title>
        <authorList>
            <person name="Steindorff A.S."/>
            <person name="Formighieri E.F."/>
            <person name="Midorikawa G.E.O."/>
            <person name="Tamietti M.S."/>
            <person name="Ramos E.Z."/>
            <person name="Silva A.S."/>
            <person name="Bon E.P.S."/>
            <person name="Mendes T.D."/>
            <person name="Damaso M.C.T."/>
            <person name="Favaro L.C.L."/>
        </authorList>
    </citation>
    <scope>NUCLEOTIDE SEQUENCE [LARGE SCALE GENOMIC DNA]</scope>
    <source>
        <strain evidence="1 2">CFAM-422</strain>
    </source>
</reference>
<evidence type="ECO:0008006" key="3">
    <source>
        <dbReference type="Google" id="ProtNLM"/>
    </source>
</evidence>
<dbReference type="CDD" id="cd07067">
    <property type="entry name" value="HP_PGM_like"/>
    <property type="match status" value="1"/>
</dbReference>
<dbReference type="EMBL" id="QLNT01000010">
    <property type="protein sequence ID" value="KAF3071559.1"/>
    <property type="molecule type" value="Genomic_DNA"/>
</dbReference>
<dbReference type="Gene3D" id="3.40.50.1240">
    <property type="entry name" value="Phosphoglycerate mutase-like"/>
    <property type="match status" value="1"/>
</dbReference>
<dbReference type="InterPro" id="IPR029033">
    <property type="entry name" value="His_PPase_superfam"/>
</dbReference>
<dbReference type="GO" id="GO:0005737">
    <property type="term" value="C:cytoplasm"/>
    <property type="evidence" value="ECO:0007669"/>
    <property type="project" value="TreeGrafter"/>
</dbReference>
<evidence type="ECO:0000313" key="2">
    <source>
        <dbReference type="Proteomes" id="UP000801864"/>
    </source>
</evidence>
<dbReference type="Pfam" id="PF00300">
    <property type="entry name" value="His_Phos_1"/>
    <property type="match status" value="1"/>
</dbReference>
<dbReference type="InterPro" id="IPR013078">
    <property type="entry name" value="His_Pase_superF_clade-1"/>
</dbReference>
<dbReference type="PANTHER" id="PTHR48100:SF24">
    <property type="entry name" value="PHOSPHOGLYCERATE MUTASE"/>
    <property type="match status" value="1"/>
</dbReference>
<evidence type="ECO:0000313" key="1">
    <source>
        <dbReference type="EMBL" id="KAF3071559.1"/>
    </source>
</evidence>
<protein>
    <recommendedName>
        <fullName evidence="3">Phosphoglycerate mutase</fullName>
    </recommendedName>
</protein>
<dbReference type="PANTHER" id="PTHR48100">
    <property type="entry name" value="BROAD-SPECIFICITY PHOSPHATASE YOR283W-RELATED"/>
    <property type="match status" value="1"/>
</dbReference>
<dbReference type="GO" id="GO:0016791">
    <property type="term" value="F:phosphatase activity"/>
    <property type="evidence" value="ECO:0007669"/>
    <property type="project" value="TreeGrafter"/>
</dbReference>
<dbReference type="SMART" id="SM00855">
    <property type="entry name" value="PGAM"/>
    <property type="match status" value="1"/>
</dbReference>
<keyword evidence="2" id="KW-1185">Reference proteome</keyword>